<dbReference type="Proteomes" id="UP000784294">
    <property type="component" value="Unassembled WGS sequence"/>
</dbReference>
<gene>
    <name evidence="1" type="ORF">PXEA_LOCUS3211</name>
</gene>
<name>A0A448WEF2_9PLAT</name>
<protein>
    <submittedName>
        <fullName evidence="1">Uncharacterized protein</fullName>
    </submittedName>
</protein>
<reference evidence="1" key="1">
    <citation type="submission" date="2018-11" db="EMBL/GenBank/DDBJ databases">
        <authorList>
            <consortium name="Pathogen Informatics"/>
        </authorList>
    </citation>
    <scope>NUCLEOTIDE SEQUENCE</scope>
</reference>
<proteinExistence type="predicted"/>
<dbReference type="AlphaFoldDB" id="A0A448WEF2"/>
<evidence type="ECO:0000313" key="1">
    <source>
        <dbReference type="EMBL" id="VEL09771.1"/>
    </source>
</evidence>
<keyword evidence="2" id="KW-1185">Reference proteome</keyword>
<evidence type="ECO:0000313" key="2">
    <source>
        <dbReference type="Proteomes" id="UP000784294"/>
    </source>
</evidence>
<dbReference type="EMBL" id="CAAALY010007212">
    <property type="protein sequence ID" value="VEL09771.1"/>
    <property type="molecule type" value="Genomic_DNA"/>
</dbReference>
<sequence>MPLSRTDTFSGLRCCQVRDQSLRLGPRRPAHLILAARRSGNRTRRLPALPVCKAVPCRRPYIIAILYPLLDIIHAHTQTHTAFVLSSRPRLNRPRRDTEHTSPIIHMHTGTPNMCTFTLTIRKGRQTGHQQSRIIESVQSSHRPSGIYIIRTSRQGGCGLWYQRGHAPSPQTRLSFMSGCLVVPLFHFSIVRLSFCLVVPS</sequence>
<accession>A0A448WEF2</accession>
<organism evidence="1 2">
    <name type="scientific">Protopolystoma xenopodis</name>
    <dbReference type="NCBI Taxonomy" id="117903"/>
    <lineage>
        <taxon>Eukaryota</taxon>
        <taxon>Metazoa</taxon>
        <taxon>Spiralia</taxon>
        <taxon>Lophotrochozoa</taxon>
        <taxon>Platyhelminthes</taxon>
        <taxon>Monogenea</taxon>
        <taxon>Polyopisthocotylea</taxon>
        <taxon>Polystomatidea</taxon>
        <taxon>Polystomatidae</taxon>
        <taxon>Protopolystoma</taxon>
    </lineage>
</organism>
<comment type="caution">
    <text evidence="1">The sequence shown here is derived from an EMBL/GenBank/DDBJ whole genome shotgun (WGS) entry which is preliminary data.</text>
</comment>